<evidence type="ECO:0000313" key="3">
    <source>
        <dbReference type="Proteomes" id="UP000675781"/>
    </source>
</evidence>
<dbReference type="InterPro" id="IPR002937">
    <property type="entry name" value="Amino_oxidase"/>
</dbReference>
<dbReference type="Proteomes" id="UP000675781">
    <property type="component" value="Unassembled WGS sequence"/>
</dbReference>
<dbReference type="Gene3D" id="3.50.50.60">
    <property type="entry name" value="FAD/NAD(P)-binding domain"/>
    <property type="match status" value="1"/>
</dbReference>
<evidence type="ECO:0000259" key="1">
    <source>
        <dbReference type="Pfam" id="PF01593"/>
    </source>
</evidence>
<dbReference type="Pfam" id="PF01593">
    <property type="entry name" value="Amino_oxidase"/>
    <property type="match status" value="1"/>
</dbReference>
<gene>
    <name evidence="2" type="ORF">KDL01_41460</name>
</gene>
<dbReference type="AlphaFoldDB" id="A0A941F0Z5"/>
<feature type="non-terminal residue" evidence="2">
    <location>
        <position position="1"/>
    </location>
</feature>
<name>A0A941F0Z5_9ACTN</name>
<evidence type="ECO:0000313" key="2">
    <source>
        <dbReference type="EMBL" id="MBR7839784.1"/>
    </source>
</evidence>
<dbReference type="InterPro" id="IPR036188">
    <property type="entry name" value="FAD/NAD-bd_sf"/>
</dbReference>
<proteinExistence type="predicted"/>
<accession>A0A941F0Z5</accession>
<dbReference type="RefSeq" id="WP_212534198.1">
    <property type="nucleotide sequence ID" value="NZ_JAGSOG010000626.1"/>
</dbReference>
<keyword evidence="3" id="KW-1185">Reference proteome</keyword>
<comment type="caution">
    <text evidence="2">The sequence shown here is derived from an EMBL/GenBank/DDBJ whole genome shotgun (WGS) entry which is preliminary data.</text>
</comment>
<dbReference type="SUPFAM" id="SSF51905">
    <property type="entry name" value="FAD/NAD(P)-binding domain"/>
    <property type="match status" value="1"/>
</dbReference>
<dbReference type="EMBL" id="JAGSOG010000626">
    <property type="protein sequence ID" value="MBR7839784.1"/>
    <property type="molecule type" value="Genomic_DNA"/>
</dbReference>
<dbReference type="GO" id="GO:0005829">
    <property type="term" value="C:cytosol"/>
    <property type="evidence" value="ECO:0007669"/>
    <property type="project" value="TreeGrafter"/>
</dbReference>
<dbReference type="GO" id="GO:0008767">
    <property type="term" value="F:UDP-galactopyranose mutase activity"/>
    <property type="evidence" value="ECO:0007669"/>
    <property type="project" value="TreeGrafter"/>
</dbReference>
<organism evidence="2 3">
    <name type="scientific">Actinospica durhamensis</name>
    <dbReference type="NCBI Taxonomy" id="1508375"/>
    <lineage>
        <taxon>Bacteria</taxon>
        <taxon>Bacillati</taxon>
        <taxon>Actinomycetota</taxon>
        <taxon>Actinomycetes</taxon>
        <taxon>Catenulisporales</taxon>
        <taxon>Actinospicaceae</taxon>
        <taxon>Actinospica</taxon>
    </lineage>
</organism>
<feature type="non-terminal residue" evidence="2">
    <location>
        <position position="298"/>
    </location>
</feature>
<protein>
    <submittedName>
        <fullName evidence="2">FAD-dependent oxidoreductase</fullName>
    </submittedName>
</protein>
<dbReference type="PANTHER" id="PTHR21197">
    <property type="entry name" value="UDP-GALACTOPYRANOSE MUTASE"/>
    <property type="match status" value="1"/>
</dbReference>
<dbReference type="GO" id="GO:0050660">
    <property type="term" value="F:flavin adenine dinucleotide binding"/>
    <property type="evidence" value="ECO:0007669"/>
    <property type="project" value="TreeGrafter"/>
</dbReference>
<dbReference type="GO" id="GO:0016491">
    <property type="term" value="F:oxidoreductase activity"/>
    <property type="evidence" value="ECO:0007669"/>
    <property type="project" value="InterPro"/>
</dbReference>
<dbReference type="PANTHER" id="PTHR21197:SF0">
    <property type="entry name" value="UDP-GALACTOPYRANOSE MUTASE"/>
    <property type="match status" value="1"/>
</dbReference>
<feature type="domain" description="Amine oxidase" evidence="1">
    <location>
        <begin position="4"/>
        <end position="286"/>
    </location>
</feature>
<sequence length="298" mass="33243">YPASVFESEGVVGGISQTAERGGWRFDIGGHRFFTKVKQVDELWHEILPEEDFLLRPRMSRIHYRGTLFDYPLKAGNALKGLGVVEAAKCIGSYTWAKVRPPKNQEYLEGWVTARFGKRLYRIFFKTYTEKVWGIDASELPADWAAQRIKNLSLFGAIVNALSPGKGSKKITSLIDEFYYPKYGPGMMWETATEKVRKQGGTVELEAFVEKVTWTPEAGATSVTVRTADGAREVPADHVISSTPISALVLAMDPPASAEAIAAAKDLRYRDFLTVALVVPEKHGFPDNWIYIHTPGVR</sequence>
<dbReference type="NCBIfam" id="NF005548">
    <property type="entry name" value="PRK07208.1-4"/>
    <property type="match status" value="1"/>
</dbReference>
<reference evidence="2" key="1">
    <citation type="submission" date="2021-04" db="EMBL/GenBank/DDBJ databases">
        <title>Genome based classification of Actinospica acidithermotolerans sp. nov., an actinobacterium isolated from an Indonesian hot spring.</title>
        <authorList>
            <person name="Kusuma A.B."/>
            <person name="Putra K.E."/>
            <person name="Nafisah S."/>
            <person name="Loh J."/>
            <person name="Nouioui I."/>
            <person name="Goodfellow M."/>
        </authorList>
    </citation>
    <scope>NUCLEOTIDE SEQUENCE</scope>
    <source>
        <strain evidence="2">CSCA 57</strain>
    </source>
</reference>